<evidence type="ECO:0000313" key="2">
    <source>
        <dbReference type="EMBL" id="AVK76247.1"/>
    </source>
</evidence>
<protein>
    <submittedName>
        <fullName evidence="2">Dihydrofolate reductase incomplete domain containing protein</fullName>
    </submittedName>
</protein>
<dbReference type="KEGG" id="vg:36842960"/>
<dbReference type="InterPro" id="IPR024072">
    <property type="entry name" value="DHFR-like_dom_sf"/>
</dbReference>
<feature type="region of interest" description="Disordered" evidence="1">
    <location>
        <begin position="1"/>
        <end position="79"/>
    </location>
</feature>
<dbReference type="EMBL" id="MG011690">
    <property type="protein sequence ID" value="AVK76247.1"/>
    <property type="molecule type" value="Genomic_DNA"/>
</dbReference>
<dbReference type="SUPFAM" id="SSF53597">
    <property type="entry name" value="Dihydrofolate reductase-like"/>
    <property type="match status" value="1"/>
</dbReference>
<accession>A0A2U7UCU7</accession>
<feature type="region of interest" description="Disordered" evidence="1">
    <location>
        <begin position="357"/>
        <end position="390"/>
    </location>
</feature>
<reference evidence="2" key="1">
    <citation type="journal article" date="2018" name="Nat. Commun.">
        <title>Diversity and evolution of the emerging Pandoraviridae family.</title>
        <authorList>
            <person name="Legendre M."/>
            <person name="Fabre E."/>
            <person name="Poirot O."/>
            <person name="Jeudy S."/>
            <person name="Lartigue A."/>
            <person name="Alempic J.M."/>
            <person name="Beucher L."/>
            <person name="Philippe N."/>
            <person name="Bertaux L."/>
            <person name="Christo-Foroux E."/>
            <person name="Labadie K."/>
            <person name="Coute Y."/>
            <person name="Abergel C."/>
            <person name="Claverie J.M."/>
        </authorList>
    </citation>
    <scope>NUCLEOTIDE SEQUENCE [LARGE SCALE GENOMIC DNA]</scope>
    <source>
        <strain evidence="2">Neocaledonia</strain>
    </source>
</reference>
<dbReference type="RefSeq" id="YP_009482250.1">
    <property type="nucleotide sequence ID" value="NC_037666.1"/>
</dbReference>
<evidence type="ECO:0000256" key="1">
    <source>
        <dbReference type="SAM" id="MobiDB-lite"/>
    </source>
</evidence>
<sequence length="390" mass="42927">MQDHPREKRQPFFIPIRSARHRNLTQGPGHNTKKKQEDAARFNAALASDPFGERPRKIGKKHKRQGMERPPSQEPLVGGATGPVEVRIVAAVDSDNVIAFEGDDDLPWEFDASGQLERIARKVAGHTVVVGGPAAPRLRALFSKSHVIVMDARATFHREVPVIETVDDALAQCPPGRRLYVTGNNATLQIFMPYATRVDLYALDVPLARQDGSGAARNEPERFPPMPTPPLLVVGEPNPTQLRLGLPFRRVSHELDPIVCTFLGDFRRIPHEPVPLACTPLEGSAVAPPDSGSFDGGKIVRAAQRDVLLDTAINESCALAARVAKEEEAAMVEMAIMQSFYETGQSMQTLAKDADWDEFWCDGEEEEEDDFDHSDAESDDPDAAREANAY</sequence>
<dbReference type="Proteomes" id="UP000249287">
    <property type="component" value="Segment"/>
</dbReference>
<organism evidence="2">
    <name type="scientific">Pandoravirus neocaledonia</name>
    <dbReference type="NCBI Taxonomy" id="2107708"/>
    <lineage>
        <taxon>Viruses</taxon>
        <taxon>Pandoravirus</taxon>
    </lineage>
</organism>
<proteinExistence type="predicted"/>
<feature type="compositionally biased region" description="Acidic residues" evidence="1">
    <location>
        <begin position="357"/>
        <end position="381"/>
    </location>
</feature>
<feature type="compositionally biased region" description="Basic and acidic residues" evidence="1">
    <location>
        <begin position="1"/>
        <end position="10"/>
    </location>
</feature>
<gene>
    <name evidence="2" type="ORF">pneo_cds_640</name>
</gene>
<name>A0A2U7UCU7_9VIRU</name>
<dbReference type="Gene3D" id="3.40.430.10">
    <property type="entry name" value="Dihydrofolate Reductase, subunit A"/>
    <property type="match status" value="1"/>
</dbReference>
<dbReference type="GeneID" id="36842960"/>